<accession>A0AAQ2YNM7</accession>
<dbReference type="GO" id="GO:0022625">
    <property type="term" value="C:cytosolic large ribosomal subunit"/>
    <property type="evidence" value="ECO:0007669"/>
    <property type="project" value="TreeGrafter"/>
</dbReference>
<dbReference type="Gene3D" id="1.10.287.310">
    <property type="match status" value="1"/>
</dbReference>
<dbReference type="Proteomes" id="UP001164481">
    <property type="component" value="Chromosome"/>
</dbReference>
<gene>
    <name evidence="5 6" type="primary">rpmC</name>
    <name evidence="6" type="ORF">OIE46_03520</name>
</gene>
<dbReference type="InterPro" id="IPR050063">
    <property type="entry name" value="Ribosomal_protein_uL29"/>
</dbReference>
<dbReference type="GO" id="GO:0006412">
    <property type="term" value="P:translation"/>
    <property type="evidence" value="ECO:0007669"/>
    <property type="project" value="UniProtKB-UniRule"/>
</dbReference>
<protein>
    <recommendedName>
        <fullName evidence="4 5">Large ribosomal subunit protein uL29</fullName>
    </recommendedName>
</protein>
<dbReference type="RefSeq" id="WP_011283771.1">
    <property type="nucleotide sequence ID" value="NZ_CP012624.1"/>
</dbReference>
<dbReference type="SUPFAM" id="SSF46561">
    <property type="entry name" value="Ribosomal protein L29 (L29p)"/>
    <property type="match status" value="1"/>
</dbReference>
<dbReference type="NCBIfam" id="TIGR00012">
    <property type="entry name" value="L29"/>
    <property type="match status" value="1"/>
</dbReference>
<keyword evidence="2 5" id="KW-0689">Ribosomal protein</keyword>
<dbReference type="GeneID" id="93530425"/>
<dbReference type="HAMAP" id="MF_00374">
    <property type="entry name" value="Ribosomal_uL29"/>
    <property type="match status" value="1"/>
</dbReference>
<evidence type="ECO:0000256" key="3">
    <source>
        <dbReference type="ARBA" id="ARBA00023274"/>
    </source>
</evidence>
<dbReference type="GO" id="GO:0003735">
    <property type="term" value="F:structural constituent of ribosome"/>
    <property type="evidence" value="ECO:0007669"/>
    <property type="project" value="InterPro"/>
</dbReference>
<evidence type="ECO:0000256" key="5">
    <source>
        <dbReference type="HAMAP-Rule" id="MF_00374"/>
    </source>
</evidence>
<proteinExistence type="inferred from homology"/>
<dbReference type="SMR" id="A0AAQ2YNM7"/>
<comment type="similarity">
    <text evidence="1 5">Belongs to the universal ribosomal protein uL29 family.</text>
</comment>
<evidence type="ECO:0000313" key="7">
    <source>
        <dbReference type="Proteomes" id="UP001164481"/>
    </source>
</evidence>
<evidence type="ECO:0000256" key="4">
    <source>
        <dbReference type="ARBA" id="ARBA00035204"/>
    </source>
</evidence>
<sequence>MQFKEVKAKSVEELHKLVNDLKAELWTLEFRNSTGSLEQTHKIPQLRKDIARALTALKQKEMETK</sequence>
<dbReference type="InterPro" id="IPR001854">
    <property type="entry name" value="Ribosomal_uL29"/>
</dbReference>
<dbReference type="InterPro" id="IPR036049">
    <property type="entry name" value="Ribosomal_uL29_sf"/>
</dbReference>
<dbReference type="PANTHER" id="PTHR10916">
    <property type="entry name" value="60S RIBOSOMAL PROTEIN L35/50S RIBOSOMAL PROTEIN L29"/>
    <property type="match status" value="1"/>
</dbReference>
<reference evidence="6" key="2">
    <citation type="submission" date="2022-11" db="EMBL/GenBank/DDBJ databases">
        <title>complete genomes of mycoplasma synoviae ZX313 strain and SD2 strain.</title>
        <authorList>
            <person name="Zhong Q."/>
        </authorList>
    </citation>
    <scope>NUCLEOTIDE SEQUENCE</scope>
    <source>
        <strain evidence="6">SD2</strain>
    </source>
</reference>
<name>A0AAQ2YNM7_MYCSY</name>
<dbReference type="AlphaFoldDB" id="A0AAQ2YNM7"/>
<reference evidence="6" key="1">
    <citation type="submission" date="2022-10" db="EMBL/GenBank/DDBJ databases">
        <authorList>
            <person name="Wei X."/>
        </authorList>
    </citation>
    <scope>NUCLEOTIDE SEQUENCE</scope>
    <source>
        <strain evidence="6">SD2</strain>
    </source>
</reference>
<organism evidence="6 7">
    <name type="scientific">Mycoplasmopsis synoviae</name>
    <name type="common">Mycoplasma synoviae</name>
    <dbReference type="NCBI Taxonomy" id="2109"/>
    <lineage>
        <taxon>Bacteria</taxon>
        <taxon>Bacillati</taxon>
        <taxon>Mycoplasmatota</taxon>
        <taxon>Mycoplasmoidales</taxon>
        <taxon>Metamycoplasmataceae</taxon>
        <taxon>Mycoplasmopsis</taxon>
    </lineage>
</organism>
<dbReference type="CDD" id="cd00427">
    <property type="entry name" value="Ribosomal_L29_HIP"/>
    <property type="match status" value="1"/>
</dbReference>
<evidence type="ECO:0000313" key="6">
    <source>
        <dbReference type="EMBL" id="UZW64412.1"/>
    </source>
</evidence>
<evidence type="ECO:0000256" key="1">
    <source>
        <dbReference type="ARBA" id="ARBA00009254"/>
    </source>
</evidence>
<dbReference type="EMBL" id="CP107525">
    <property type="protein sequence ID" value="UZW64412.1"/>
    <property type="molecule type" value="Genomic_DNA"/>
</dbReference>
<dbReference type="Pfam" id="PF00831">
    <property type="entry name" value="Ribosomal_L29"/>
    <property type="match status" value="1"/>
</dbReference>
<dbReference type="FunFam" id="1.10.287.310:FF:000001">
    <property type="entry name" value="50S ribosomal protein L29"/>
    <property type="match status" value="1"/>
</dbReference>
<keyword evidence="3 5" id="KW-0687">Ribonucleoprotein</keyword>
<evidence type="ECO:0000256" key="2">
    <source>
        <dbReference type="ARBA" id="ARBA00022980"/>
    </source>
</evidence>
<dbReference type="PANTHER" id="PTHR10916:SF0">
    <property type="entry name" value="LARGE RIBOSOMAL SUBUNIT PROTEIN UL29C"/>
    <property type="match status" value="1"/>
</dbReference>